<evidence type="ECO:0000313" key="2">
    <source>
        <dbReference type="Proteomes" id="UP001153678"/>
    </source>
</evidence>
<dbReference type="CDD" id="cd02440">
    <property type="entry name" value="AdoMet_MTases"/>
    <property type="match status" value="1"/>
</dbReference>
<sequence length="216" mass="24311">MEQQSNDNSLNKKISKFFEFTKATIAAATISTNTSSNSSSCSGTKNNFVYPSSLKRRLKLGRMKVLIIGFETGTWLLDMAEKFRASNVYICLGDASEFPDDESRLSNTGFIKCDFLYGIPFDRSTFDVILNFVDSSSLSEFQNDNFILEVDRVLKQDGLFVGTRTDLDEQSVFIWLRYSALGADINEQYLLAQSFRLGIRTDKNERLSAEGVNTDA</sequence>
<name>A0A9W4WVY4_9GLOM</name>
<gene>
    <name evidence="1" type="ORF">FWILDA_LOCUS3172</name>
</gene>
<dbReference type="OrthoDB" id="2013972at2759"/>
<dbReference type="SUPFAM" id="SSF53335">
    <property type="entry name" value="S-adenosyl-L-methionine-dependent methyltransferases"/>
    <property type="match status" value="1"/>
</dbReference>
<proteinExistence type="predicted"/>
<evidence type="ECO:0000313" key="1">
    <source>
        <dbReference type="EMBL" id="CAI2167633.1"/>
    </source>
</evidence>
<dbReference type="EMBL" id="CAMKVN010000410">
    <property type="protein sequence ID" value="CAI2167633.1"/>
    <property type="molecule type" value="Genomic_DNA"/>
</dbReference>
<accession>A0A9W4WVY4</accession>
<keyword evidence="2" id="KW-1185">Reference proteome</keyword>
<protein>
    <submittedName>
        <fullName evidence="1">1915_t:CDS:1</fullName>
    </submittedName>
</protein>
<reference evidence="1" key="1">
    <citation type="submission" date="2022-08" db="EMBL/GenBank/DDBJ databases">
        <authorList>
            <person name="Kallberg Y."/>
            <person name="Tangrot J."/>
            <person name="Rosling A."/>
        </authorList>
    </citation>
    <scope>NUCLEOTIDE SEQUENCE</scope>
    <source>
        <strain evidence="1">Wild A</strain>
    </source>
</reference>
<organism evidence="1 2">
    <name type="scientific">Funneliformis geosporum</name>
    <dbReference type="NCBI Taxonomy" id="1117311"/>
    <lineage>
        <taxon>Eukaryota</taxon>
        <taxon>Fungi</taxon>
        <taxon>Fungi incertae sedis</taxon>
        <taxon>Mucoromycota</taxon>
        <taxon>Glomeromycotina</taxon>
        <taxon>Glomeromycetes</taxon>
        <taxon>Glomerales</taxon>
        <taxon>Glomeraceae</taxon>
        <taxon>Funneliformis</taxon>
    </lineage>
</organism>
<dbReference type="Proteomes" id="UP001153678">
    <property type="component" value="Unassembled WGS sequence"/>
</dbReference>
<comment type="caution">
    <text evidence="1">The sequence shown here is derived from an EMBL/GenBank/DDBJ whole genome shotgun (WGS) entry which is preliminary data.</text>
</comment>
<dbReference type="Gene3D" id="3.40.50.150">
    <property type="entry name" value="Vaccinia Virus protein VP39"/>
    <property type="match status" value="1"/>
</dbReference>
<dbReference type="InterPro" id="IPR029063">
    <property type="entry name" value="SAM-dependent_MTases_sf"/>
</dbReference>
<dbReference type="AlphaFoldDB" id="A0A9W4WVY4"/>